<accession>A0ABT6ZIR1</accession>
<evidence type="ECO:0000256" key="3">
    <source>
        <dbReference type="HAMAP-Rule" id="MF_02225"/>
    </source>
</evidence>
<feature type="binding site" evidence="3">
    <location>
        <position position="362"/>
    </location>
    <ligand>
        <name>CTP</name>
        <dbReference type="ChEBI" id="CHEBI:37563"/>
    </ligand>
</feature>
<feature type="active site" description="Proton donor" evidence="3">
    <location>
        <position position="179"/>
    </location>
</feature>
<feature type="binding site" evidence="3">
    <location>
        <position position="313"/>
    </location>
    <ligand>
        <name>CTP</name>
        <dbReference type="ChEBI" id="CHEBI:37563"/>
    </ligand>
</feature>
<comment type="function">
    <text evidence="4">Catalyzes two steps in the biosynthesis of coenzyme A. In the first step cysteine is conjugated to 4'-phosphopantothenate to form 4-phosphopantothenoylcysteine, in the latter compound is decarboxylated to form 4'-phosphopantotheine.</text>
</comment>
<feature type="compositionally biased region" description="Low complexity" evidence="5">
    <location>
        <begin position="9"/>
        <end position="20"/>
    </location>
</feature>
<keyword evidence="3" id="KW-0479">Metal-binding</keyword>
<keyword evidence="3" id="KW-0511">Multifunctional enzyme</keyword>
<dbReference type="NCBIfam" id="TIGR00521">
    <property type="entry name" value="coaBC_dfp"/>
    <property type="match status" value="1"/>
</dbReference>
<feature type="domain" description="DNA/pantothenate metabolism flavoprotein C-terminal" evidence="7">
    <location>
        <begin position="210"/>
        <end position="417"/>
    </location>
</feature>
<comment type="pathway">
    <text evidence="3 4">Cofactor biosynthesis; coenzyme A biosynthesis; CoA from (R)-pantothenate: step 2/5.</text>
</comment>
<feature type="region of interest" description="Disordered" evidence="5">
    <location>
        <begin position="1"/>
        <end position="23"/>
    </location>
</feature>
<evidence type="ECO:0000313" key="8">
    <source>
        <dbReference type="EMBL" id="MDJ1128940.1"/>
    </source>
</evidence>
<sequence>MTLEANRQGAPGATRPGAPGSEQARRAPHVLLGVTGCIAAYKAAEVVRGLQKAGCEVRVAMTRAAERFIGPVTFEALTGQPVLRDLFDDPVSPIPHIERAEWADLVAVVPCTASVMAKAAAGIADDALTSTLLAAQGPVLLAPAMNVHMWKNPATQANVRTLRSRGVEVVTPDSGRLACGDVGEGKLPPVERLVEAIAAAARRAAWPQPLAGRRVVVTAGPTHEAVDPVRYLANASSGKMGVALARAARDLGAAVTLVLGPVALDAPFGVAVEPVTSAAEMAERTLAAAAGADLVVCAAAVADYTPAAPADHKLKKAAEHLDAIPVVETRDILAAVSALPGERVVVGFAAETDDLLGHARAKLASKGCDLVVANDVSRPGIGFGSDENAVTLITADGERAVPTAPKDDIARAVIDAACDLMTSAPNRSEA</sequence>
<dbReference type="InterPro" id="IPR007085">
    <property type="entry name" value="DNA/pantothenate-metab_flavo_C"/>
</dbReference>
<dbReference type="Pfam" id="PF04127">
    <property type="entry name" value="DFP"/>
    <property type="match status" value="1"/>
</dbReference>
<dbReference type="PANTHER" id="PTHR14359">
    <property type="entry name" value="HOMO-OLIGOMERIC FLAVIN CONTAINING CYS DECARBOXYLASE FAMILY"/>
    <property type="match status" value="1"/>
</dbReference>
<feature type="region of interest" description="Phosphopantothenoylcysteine decarboxylase" evidence="3">
    <location>
        <begin position="1"/>
        <end position="214"/>
    </location>
</feature>
<comment type="caution">
    <text evidence="8">The sequence shown here is derived from an EMBL/GenBank/DDBJ whole genome shotgun (WGS) entry which is preliminary data.</text>
</comment>
<keyword evidence="2 3" id="KW-0456">Lyase</keyword>
<proteinExistence type="inferred from homology"/>
<comment type="similarity">
    <text evidence="3 4">In the N-terminal section; belongs to the HFCD (homo-oligomeric flavin containing Cys decarboxylase) superfamily.</text>
</comment>
<dbReference type="EMBL" id="JASJEX010000001">
    <property type="protein sequence ID" value="MDJ1128940.1"/>
    <property type="molecule type" value="Genomic_DNA"/>
</dbReference>
<feature type="binding site" evidence="3">
    <location>
        <position position="348"/>
    </location>
    <ligand>
        <name>CTP</name>
        <dbReference type="ChEBI" id="CHEBI:37563"/>
    </ligand>
</feature>
<keyword evidence="3 4" id="KW-0288">FMN</keyword>
<evidence type="ECO:0000256" key="2">
    <source>
        <dbReference type="ARBA" id="ARBA00023239"/>
    </source>
</evidence>
<feature type="binding site" evidence="3">
    <location>
        <position position="366"/>
    </location>
    <ligand>
        <name>CTP</name>
        <dbReference type="ChEBI" id="CHEBI:37563"/>
    </ligand>
</feature>
<evidence type="ECO:0000259" key="6">
    <source>
        <dbReference type="Pfam" id="PF02441"/>
    </source>
</evidence>
<comment type="cofactor">
    <cofactor evidence="3">
        <name>Mg(2+)</name>
        <dbReference type="ChEBI" id="CHEBI:18420"/>
    </cofactor>
</comment>
<evidence type="ECO:0000256" key="4">
    <source>
        <dbReference type="RuleBase" id="RU364078"/>
    </source>
</evidence>
<evidence type="ECO:0000313" key="9">
    <source>
        <dbReference type="Proteomes" id="UP001431693"/>
    </source>
</evidence>
<dbReference type="HAMAP" id="MF_02225">
    <property type="entry name" value="CoaBC"/>
    <property type="match status" value="1"/>
</dbReference>
<evidence type="ECO:0000256" key="1">
    <source>
        <dbReference type="ARBA" id="ARBA00022793"/>
    </source>
</evidence>
<dbReference type="Pfam" id="PF02441">
    <property type="entry name" value="Flavoprotein"/>
    <property type="match status" value="1"/>
</dbReference>
<name>A0ABT6ZIR1_9ACTN</name>
<reference evidence="8" key="1">
    <citation type="submission" date="2023-05" db="EMBL/GenBank/DDBJ databases">
        <title>[olsenella] sp. nov., isolated from a pig farm feces dump.</title>
        <authorList>
            <person name="Chang Y.-H."/>
        </authorList>
    </citation>
    <scope>NUCLEOTIDE SEQUENCE</scope>
    <source>
        <strain evidence="8">YH-ols2217</strain>
    </source>
</reference>
<dbReference type="InterPro" id="IPR003382">
    <property type="entry name" value="Flavoprotein"/>
</dbReference>
<comment type="similarity">
    <text evidence="3 4">In the C-terminal section; belongs to the PPC synthetase family.</text>
</comment>
<protein>
    <recommendedName>
        <fullName evidence="3">Coenzyme A biosynthesis bifunctional protein CoaBC</fullName>
    </recommendedName>
    <alternativeName>
        <fullName evidence="3">DNA/pantothenate metabolism flavoprotein</fullName>
    </alternativeName>
    <alternativeName>
        <fullName evidence="3">Phosphopantothenoylcysteine synthetase/decarboxylase</fullName>
        <shortName evidence="3">PPCS-PPCDC</shortName>
    </alternativeName>
    <domain>
        <recommendedName>
            <fullName evidence="3">Phosphopantothenoylcysteine decarboxylase</fullName>
            <shortName evidence="3">PPC decarboxylase</shortName>
            <shortName evidence="3">PPC-DC</shortName>
            <ecNumber evidence="3">4.1.1.36</ecNumber>
        </recommendedName>
        <alternativeName>
            <fullName evidence="3">CoaC</fullName>
        </alternativeName>
    </domain>
    <domain>
        <recommendedName>
            <fullName evidence="3">Phosphopantothenate--cysteine ligase</fullName>
            <ecNumber evidence="3">6.3.2.5</ecNumber>
        </recommendedName>
        <alternativeName>
            <fullName evidence="3">CoaB</fullName>
        </alternativeName>
        <alternativeName>
            <fullName evidence="3">Phosphopantothenoylcysteine synthetase</fullName>
            <shortName evidence="3">PPC synthetase</shortName>
            <shortName evidence="3">PPC-S</shortName>
        </alternativeName>
    </domain>
</protein>
<comment type="catalytic activity">
    <reaction evidence="3 4">
        <text>(R)-4'-phosphopantothenate + L-cysteine + CTP = N-[(R)-4-phosphopantothenoyl]-L-cysteine + CMP + diphosphate + H(+)</text>
        <dbReference type="Rhea" id="RHEA:19397"/>
        <dbReference type="ChEBI" id="CHEBI:10986"/>
        <dbReference type="ChEBI" id="CHEBI:15378"/>
        <dbReference type="ChEBI" id="CHEBI:33019"/>
        <dbReference type="ChEBI" id="CHEBI:35235"/>
        <dbReference type="ChEBI" id="CHEBI:37563"/>
        <dbReference type="ChEBI" id="CHEBI:59458"/>
        <dbReference type="ChEBI" id="CHEBI:60377"/>
        <dbReference type="EC" id="6.3.2.5"/>
    </reaction>
</comment>
<keyword evidence="3" id="KW-0460">Magnesium</keyword>
<dbReference type="InterPro" id="IPR036551">
    <property type="entry name" value="Flavin_trans-like"/>
</dbReference>
<comment type="catalytic activity">
    <reaction evidence="3 4">
        <text>N-[(R)-4-phosphopantothenoyl]-L-cysteine + H(+) = (R)-4'-phosphopantetheine + CO2</text>
        <dbReference type="Rhea" id="RHEA:16793"/>
        <dbReference type="ChEBI" id="CHEBI:15378"/>
        <dbReference type="ChEBI" id="CHEBI:16526"/>
        <dbReference type="ChEBI" id="CHEBI:59458"/>
        <dbReference type="ChEBI" id="CHEBI:61723"/>
        <dbReference type="EC" id="4.1.1.36"/>
    </reaction>
</comment>
<organism evidence="8 9">
    <name type="scientific">Kribbibacterium absianum</name>
    <dbReference type="NCBI Taxonomy" id="3044210"/>
    <lineage>
        <taxon>Bacteria</taxon>
        <taxon>Bacillati</taxon>
        <taxon>Actinomycetota</taxon>
        <taxon>Coriobacteriia</taxon>
        <taxon>Coriobacteriales</taxon>
        <taxon>Kribbibacteriaceae</taxon>
        <taxon>Kribbibacterium</taxon>
    </lineage>
</organism>
<feature type="region of interest" description="Phosphopantothenate--cysteine ligase" evidence="3">
    <location>
        <begin position="215"/>
        <end position="430"/>
    </location>
</feature>
<dbReference type="SUPFAM" id="SSF52507">
    <property type="entry name" value="Homo-oligomeric flavin-containing Cys decarboxylases, HFCD"/>
    <property type="match status" value="1"/>
</dbReference>
<dbReference type="InterPro" id="IPR035929">
    <property type="entry name" value="CoaB-like_sf"/>
</dbReference>
<comment type="pathway">
    <text evidence="3 4">Cofactor biosynthesis; coenzyme A biosynthesis; CoA from (R)-pantothenate: step 3/5.</text>
</comment>
<dbReference type="EC" id="4.1.1.36" evidence="3"/>
<dbReference type="Proteomes" id="UP001431693">
    <property type="component" value="Unassembled WGS sequence"/>
</dbReference>
<gene>
    <name evidence="3 8" type="primary">coaBC</name>
    <name evidence="8" type="ORF">QJ043_02430</name>
</gene>
<comment type="cofactor">
    <cofactor evidence="3">
        <name>FMN</name>
        <dbReference type="ChEBI" id="CHEBI:58210"/>
    </cofactor>
    <text evidence="3">Binds 1 FMN per subunit.</text>
</comment>
<dbReference type="InterPro" id="IPR005252">
    <property type="entry name" value="CoaBC"/>
</dbReference>
<feature type="binding site" evidence="3">
    <location>
        <position position="303"/>
    </location>
    <ligand>
        <name>CTP</name>
        <dbReference type="ChEBI" id="CHEBI:37563"/>
    </ligand>
</feature>
<dbReference type="SUPFAM" id="SSF102645">
    <property type="entry name" value="CoaB-like"/>
    <property type="match status" value="1"/>
</dbReference>
<keyword evidence="3 4" id="KW-0285">Flavoprotein</keyword>
<dbReference type="Gene3D" id="3.40.50.10300">
    <property type="entry name" value="CoaB-like"/>
    <property type="match status" value="1"/>
</dbReference>
<dbReference type="GO" id="GO:0004632">
    <property type="term" value="F:phosphopantothenate--cysteine ligase activity"/>
    <property type="evidence" value="ECO:0007669"/>
    <property type="project" value="UniProtKB-EC"/>
</dbReference>
<dbReference type="Gene3D" id="3.40.50.1950">
    <property type="entry name" value="Flavin prenyltransferase-like"/>
    <property type="match status" value="1"/>
</dbReference>
<comment type="caution">
    <text evidence="3">Lacks conserved residue(s) required for the propagation of feature annotation.</text>
</comment>
<keyword evidence="3 4" id="KW-0436">Ligase</keyword>
<feature type="domain" description="Flavoprotein" evidence="6">
    <location>
        <begin position="29"/>
        <end position="198"/>
    </location>
</feature>
<dbReference type="RefSeq" id="WP_283712575.1">
    <property type="nucleotide sequence ID" value="NZ_JASJEW010000001.1"/>
</dbReference>
<dbReference type="EC" id="6.3.2.5" evidence="3"/>
<comment type="function">
    <text evidence="3">Catalyzes two sequential steps in the biosynthesis of coenzyme A. In the first step cysteine is conjugated to 4'-phosphopantothenate to form 4-phosphopantothenoylcysteine. In the second step the latter compound is decarboxylated to form 4'-phosphopantotheine.</text>
</comment>
<dbReference type="GO" id="GO:0004633">
    <property type="term" value="F:phosphopantothenoylcysteine decarboxylase activity"/>
    <property type="evidence" value="ECO:0007669"/>
    <property type="project" value="UniProtKB-EC"/>
</dbReference>
<dbReference type="PANTHER" id="PTHR14359:SF6">
    <property type="entry name" value="PHOSPHOPANTOTHENOYLCYSTEINE DECARBOXYLASE"/>
    <property type="match status" value="1"/>
</dbReference>
<evidence type="ECO:0000256" key="5">
    <source>
        <dbReference type="SAM" id="MobiDB-lite"/>
    </source>
</evidence>
<evidence type="ECO:0000259" key="7">
    <source>
        <dbReference type="Pfam" id="PF04127"/>
    </source>
</evidence>
<keyword evidence="9" id="KW-1185">Reference proteome</keyword>
<keyword evidence="1 3" id="KW-0210">Decarboxylase</keyword>